<dbReference type="Pfam" id="PF08445">
    <property type="entry name" value="FR47"/>
    <property type="match status" value="1"/>
</dbReference>
<keyword evidence="2" id="KW-0238">DNA-binding</keyword>
<dbReference type="PANTHER" id="PTHR44846:SF1">
    <property type="entry name" value="MANNOSYL-D-GLYCERATE TRANSPORT_METABOLISM SYSTEM REPRESSOR MNGR-RELATED"/>
    <property type="match status" value="1"/>
</dbReference>
<evidence type="ECO:0008006" key="8">
    <source>
        <dbReference type="Google" id="ProtNLM"/>
    </source>
</evidence>
<dbReference type="InterPro" id="IPR028978">
    <property type="entry name" value="Chorismate_lyase_/UTRA_dom_sf"/>
</dbReference>
<dbReference type="SUPFAM" id="SSF46785">
    <property type="entry name" value="Winged helix' DNA-binding domain"/>
    <property type="match status" value="1"/>
</dbReference>
<dbReference type="InterPro" id="IPR036390">
    <property type="entry name" value="WH_DNA-bd_sf"/>
</dbReference>
<dbReference type="InterPro" id="IPR050679">
    <property type="entry name" value="Bact_HTH_transcr_reg"/>
</dbReference>
<reference evidence="6 7" key="1">
    <citation type="submission" date="2011-08" db="EMBL/GenBank/DDBJ databases">
        <title>The Genome Sequence of Clostridium hathewayi WAL-18680.</title>
        <authorList>
            <consortium name="The Broad Institute Genome Sequencing Platform"/>
            <person name="Earl A."/>
            <person name="Ward D."/>
            <person name="Feldgarden M."/>
            <person name="Gevers D."/>
            <person name="Finegold S.M."/>
            <person name="Summanen P.H."/>
            <person name="Molitoris D.R."/>
            <person name="Song M."/>
            <person name="Daigneault M."/>
            <person name="Allen-Vercoe E."/>
            <person name="Young S.K."/>
            <person name="Zeng Q."/>
            <person name="Gargeya S."/>
            <person name="Fitzgerald M."/>
            <person name="Haas B."/>
            <person name="Abouelleil A."/>
            <person name="Alvarado L."/>
            <person name="Arachchi H.M."/>
            <person name="Berlin A."/>
            <person name="Brown A."/>
            <person name="Chapman S.B."/>
            <person name="Chen Z."/>
            <person name="Dunbar C."/>
            <person name="Freedman E."/>
            <person name="Gearin G."/>
            <person name="Gellesch M."/>
            <person name="Goldberg J."/>
            <person name="Griggs A."/>
            <person name="Gujja S."/>
            <person name="Heiman D."/>
            <person name="Howarth C."/>
            <person name="Larson L."/>
            <person name="Lui A."/>
            <person name="MacDonald P.J.P."/>
            <person name="Montmayeur A."/>
            <person name="Murphy C."/>
            <person name="Neiman D."/>
            <person name="Pearson M."/>
            <person name="Priest M."/>
            <person name="Roberts A."/>
            <person name="Saif S."/>
            <person name="Shea T."/>
            <person name="Shenoy N."/>
            <person name="Sisk P."/>
            <person name="Stolte C."/>
            <person name="Sykes S."/>
            <person name="Wortman J."/>
            <person name="Nusbaum C."/>
            <person name="Birren B."/>
        </authorList>
    </citation>
    <scope>NUCLEOTIDE SEQUENCE [LARGE SCALE GENOMIC DNA]</scope>
    <source>
        <strain evidence="6 7">WAL-18680</strain>
    </source>
</reference>
<dbReference type="InterPro" id="IPR000524">
    <property type="entry name" value="Tscrpt_reg_HTH_GntR"/>
</dbReference>
<dbReference type="SUPFAM" id="SSF55729">
    <property type="entry name" value="Acyl-CoA N-acyltransferases (Nat)"/>
    <property type="match status" value="1"/>
</dbReference>
<dbReference type="GO" id="GO:0045892">
    <property type="term" value="P:negative regulation of DNA-templated transcription"/>
    <property type="evidence" value="ECO:0007669"/>
    <property type="project" value="TreeGrafter"/>
</dbReference>
<keyword evidence="1" id="KW-0805">Transcription regulation</keyword>
<dbReference type="Gene3D" id="1.10.10.10">
    <property type="entry name" value="Winged helix-like DNA-binding domain superfamily/Winged helix DNA-binding domain"/>
    <property type="match status" value="1"/>
</dbReference>
<dbReference type="InterPro" id="IPR016181">
    <property type="entry name" value="Acyl_CoA_acyltransferase"/>
</dbReference>
<dbReference type="InterPro" id="IPR000182">
    <property type="entry name" value="GNAT_dom"/>
</dbReference>
<organism evidence="6 7">
    <name type="scientific">Hungatella hathewayi WAL-18680</name>
    <dbReference type="NCBI Taxonomy" id="742737"/>
    <lineage>
        <taxon>Bacteria</taxon>
        <taxon>Bacillati</taxon>
        <taxon>Bacillota</taxon>
        <taxon>Clostridia</taxon>
        <taxon>Lachnospirales</taxon>
        <taxon>Lachnospiraceae</taxon>
        <taxon>Hungatella</taxon>
    </lineage>
</organism>
<dbReference type="CDD" id="cd04301">
    <property type="entry name" value="NAT_SF"/>
    <property type="match status" value="1"/>
</dbReference>
<keyword evidence="3" id="KW-0804">Transcription</keyword>
<dbReference type="SMART" id="SM00866">
    <property type="entry name" value="UTRA"/>
    <property type="match status" value="1"/>
</dbReference>
<evidence type="ECO:0000256" key="1">
    <source>
        <dbReference type="ARBA" id="ARBA00023015"/>
    </source>
</evidence>
<evidence type="ECO:0000313" key="6">
    <source>
        <dbReference type="EMBL" id="EHI58166.1"/>
    </source>
</evidence>
<evidence type="ECO:0000259" key="5">
    <source>
        <dbReference type="PROSITE" id="PS51186"/>
    </source>
</evidence>
<dbReference type="Gene3D" id="3.40.630.30">
    <property type="match status" value="1"/>
</dbReference>
<dbReference type="Pfam" id="PF07702">
    <property type="entry name" value="UTRA"/>
    <property type="match status" value="1"/>
</dbReference>
<keyword evidence="7" id="KW-1185">Reference proteome</keyword>
<dbReference type="GO" id="GO:0003700">
    <property type="term" value="F:DNA-binding transcription factor activity"/>
    <property type="evidence" value="ECO:0007669"/>
    <property type="project" value="InterPro"/>
</dbReference>
<feature type="domain" description="HTH gntR-type" evidence="4">
    <location>
        <begin position="255"/>
        <end position="323"/>
    </location>
</feature>
<comment type="caution">
    <text evidence="6">The sequence shown here is derived from an EMBL/GenBank/DDBJ whole genome shotgun (WGS) entry which is preliminary data.</text>
</comment>
<gene>
    <name evidence="6" type="ORF">HMPREF9473_03930</name>
</gene>
<dbReference type="InterPro" id="IPR013653">
    <property type="entry name" value="GCN5-like_dom"/>
</dbReference>
<dbReference type="SUPFAM" id="SSF64288">
    <property type="entry name" value="Chorismate lyase-like"/>
    <property type="match status" value="1"/>
</dbReference>
<dbReference type="PROSITE" id="PS50949">
    <property type="entry name" value="HTH_GNTR"/>
    <property type="match status" value="1"/>
</dbReference>
<evidence type="ECO:0000259" key="4">
    <source>
        <dbReference type="PROSITE" id="PS50949"/>
    </source>
</evidence>
<evidence type="ECO:0000256" key="3">
    <source>
        <dbReference type="ARBA" id="ARBA00023163"/>
    </source>
</evidence>
<name>G5IKA2_9FIRM</name>
<dbReference type="InterPro" id="IPR036388">
    <property type="entry name" value="WH-like_DNA-bd_sf"/>
</dbReference>
<dbReference type="Proteomes" id="UP000005384">
    <property type="component" value="Unassembled WGS sequence"/>
</dbReference>
<dbReference type="CDD" id="cd07377">
    <property type="entry name" value="WHTH_GntR"/>
    <property type="match status" value="1"/>
</dbReference>
<evidence type="ECO:0000256" key="2">
    <source>
        <dbReference type="ARBA" id="ARBA00023125"/>
    </source>
</evidence>
<dbReference type="GO" id="GO:0003677">
    <property type="term" value="F:DNA binding"/>
    <property type="evidence" value="ECO:0007669"/>
    <property type="project" value="UniProtKB-KW"/>
</dbReference>
<dbReference type="SMART" id="SM00345">
    <property type="entry name" value="HTH_GNTR"/>
    <property type="match status" value="1"/>
</dbReference>
<dbReference type="AlphaFoldDB" id="G5IKA2"/>
<dbReference type="Gene3D" id="3.40.1410.10">
    <property type="entry name" value="Chorismate lyase-like"/>
    <property type="match status" value="1"/>
</dbReference>
<dbReference type="EMBL" id="ADLN01000107">
    <property type="protein sequence ID" value="EHI58166.1"/>
    <property type="molecule type" value="Genomic_DNA"/>
</dbReference>
<dbReference type="InterPro" id="IPR011663">
    <property type="entry name" value="UTRA"/>
</dbReference>
<dbReference type="PRINTS" id="PR00035">
    <property type="entry name" value="HTHGNTR"/>
</dbReference>
<accession>G5IKA2</accession>
<dbReference type="PATRIC" id="fig|742737.3.peg.3914"/>
<dbReference type="GO" id="GO:0016747">
    <property type="term" value="F:acyltransferase activity, transferring groups other than amino-acyl groups"/>
    <property type="evidence" value="ECO:0007669"/>
    <property type="project" value="InterPro"/>
</dbReference>
<dbReference type="PROSITE" id="PS51186">
    <property type="entry name" value="GNAT"/>
    <property type="match status" value="1"/>
</dbReference>
<protein>
    <recommendedName>
        <fullName evidence="8">HTH gntR-type domain-containing protein</fullName>
    </recommendedName>
</protein>
<dbReference type="HOGENOM" id="CLU_561159_0_0_9"/>
<dbReference type="Pfam" id="PF00392">
    <property type="entry name" value="GntR"/>
    <property type="match status" value="1"/>
</dbReference>
<evidence type="ECO:0000313" key="7">
    <source>
        <dbReference type="Proteomes" id="UP000005384"/>
    </source>
</evidence>
<sequence length="486" mass="55689">MREELLEYLRGEPVYNTFLLADISNFGFDKEFQNVYAEVEEDVIHGVYLTFYQNLILYSRESRINQEFLKDLFARWTPAVVMGRSADVKQVTEVLPGYRLEEKPLYLLEDGSHLAADDVRDVKAVPGDEDKLYEFLMEIPQMRTLYGSKEMIGDRLENGDGVHFYREENGRVIAQANSAAKSEKTVMIGGVATLPDRRGEGIASALVSRISRGILEEGKTPCLFCEREEEHNLYARLGFRKIGMWATLQKVEKKLPSYIPVYNQLYQDLMDGVYEKDSLLPSENALAATYKVSRNTLRQALAILCQDGYIYKHQGKGTYVSYDSHKKEEKNLYNFLMDCAKEPILNVTADYNFGKPTLIAREKLKLEPEEEVLASNNVYWGEEGPVGQAFLQIPVRLLDDLGIQRDSEEALVRFMNEQLYQQAATGEMIIQAAGADEQVVSYMKIEEGTMLLYIEQILFGREGRPLARVKYYFLPDKYKVDCRLQA</sequence>
<dbReference type="PANTHER" id="PTHR44846">
    <property type="entry name" value="MANNOSYL-D-GLYCERATE TRANSPORT/METABOLISM SYSTEM REPRESSOR MNGR-RELATED"/>
    <property type="match status" value="1"/>
</dbReference>
<feature type="domain" description="N-acetyltransferase" evidence="5">
    <location>
        <begin position="117"/>
        <end position="268"/>
    </location>
</feature>
<proteinExistence type="predicted"/>